<dbReference type="InParanoid" id="A0A2T3AWI3"/>
<dbReference type="OrthoDB" id="5355007at2759"/>
<reference evidence="2 3" key="1">
    <citation type="journal article" date="2018" name="New Phytol.">
        <title>Comparative genomics and transcriptomics depict ericoid mycorrhizal fungi as versatile saprotrophs and plant mutualists.</title>
        <authorList>
            <person name="Martino E."/>
            <person name="Morin E."/>
            <person name="Grelet G.A."/>
            <person name="Kuo A."/>
            <person name="Kohler A."/>
            <person name="Daghino S."/>
            <person name="Barry K.W."/>
            <person name="Cichocki N."/>
            <person name="Clum A."/>
            <person name="Dockter R.B."/>
            <person name="Hainaut M."/>
            <person name="Kuo R.C."/>
            <person name="LaButti K."/>
            <person name="Lindahl B.D."/>
            <person name="Lindquist E.A."/>
            <person name="Lipzen A."/>
            <person name="Khouja H.R."/>
            <person name="Magnuson J."/>
            <person name="Murat C."/>
            <person name="Ohm R.A."/>
            <person name="Singer S.W."/>
            <person name="Spatafora J.W."/>
            <person name="Wang M."/>
            <person name="Veneault-Fourrey C."/>
            <person name="Henrissat B."/>
            <person name="Grigoriev I.V."/>
            <person name="Martin F.M."/>
            <person name="Perotto S."/>
        </authorList>
    </citation>
    <scope>NUCLEOTIDE SEQUENCE [LARGE SCALE GENOMIC DNA]</scope>
    <source>
        <strain evidence="2 3">ATCC 22711</strain>
    </source>
</reference>
<feature type="compositionally biased region" description="Polar residues" evidence="1">
    <location>
        <begin position="16"/>
        <end position="26"/>
    </location>
</feature>
<evidence type="ECO:0000256" key="1">
    <source>
        <dbReference type="SAM" id="MobiDB-lite"/>
    </source>
</evidence>
<sequence>MNPEPTTPVRVPKAASTYTPTTQDPDLRSQINTILLRDGHVSKIQDTLLHALNASPTNWPTLIQDHALALLRSGDCTTFPALMTRVLDDIREDTAAARSQEAQGNGTAAAGKTNGKEAAGTAGGKGEGGQSLALPKNVVEEGLRITRECLELVIEVE</sequence>
<keyword evidence="3" id="KW-1185">Reference proteome</keyword>
<feature type="region of interest" description="Disordered" evidence="1">
    <location>
        <begin position="1"/>
        <end position="26"/>
    </location>
</feature>
<dbReference type="Proteomes" id="UP000241818">
    <property type="component" value="Unassembled WGS sequence"/>
</dbReference>
<dbReference type="RefSeq" id="XP_024719019.1">
    <property type="nucleotide sequence ID" value="XM_024862835.1"/>
</dbReference>
<dbReference type="STRING" id="857342.A0A2T3AWI3"/>
<feature type="region of interest" description="Disordered" evidence="1">
    <location>
        <begin position="97"/>
        <end position="132"/>
    </location>
</feature>
<evidence type="ECO:0000313" key="2">
    <source>
        <dbReference type="EMBL" id="PSS13028.1"/>
    </source>
</evidence>
<name>A0A2T3AWI3_AMORE</name>
<dbReference type="AlphaFoldDB" id="A0A2T3AWI3"/>
<proteinExistence type="predicted"/>
<dbReference type="GeneID" id="36570916"/>
<accession>A0A2T3AWI3</accession>
<protein>
    <submittedName>
        <fullName evidence="2">Uncharacterized protein</fullName>
    </submittedName>
</protein>
<gene>
    <name evidence="2" type="ORF">M430DRAFT_143582</name>
</gene>
<evidence type="ECO:0000313" key="3">
    <source>
        <dbReference type="Proteomes" id="UP000241818"/>
    </source>
</evidence>
<organism evidence="2 3">
    <name type="scientific">Amorphotheca resinae ATCC 22711</name>
    <dbReference type="NCBI Taxonomy" id="857342"/>
    <lineage>
        <taxon>Eukaryota</taxon>
        <taxon>Fungi</taxon>
        <taxon>Dikarya</taxon>
        <taxon>Ascomycota</taxon>
        <taxon>Pezizomycotina</taxon>
        <taxon>Leotiomycetes</taxon>
        <taxon>Helotiales</taxon>
        <taxon>Amorphothecaceae</taxon>
        <taxon>Amorphotheca</taxon>
    </lineage>
</organism>
<dbReference type="EMBL" id="KZ679014">
    <property type="protein sequence ID" value="PSS13028.1"/>
    <property type="molecule type" value="Genomic_DNA"/>
</dbReference>
<feature type="compositionally biased region" description="Low complexity" evidence="1">
    <location>
        <begin position="102"/>
        <end position="120"/>
    </location>
</feature>